<keyword evidence="1" id="KW-0378">Hydrolase</keyword>
<dbReference type="InterPro" id="IPR000868">
    <property type="entry name" value="Isochorismatase-like_dom"/>
</dbReference>
<evidence type="ECO:0000313" key="3">
    <source>
        <dbReference type="EMBL" id="CAB4346648.1"/>
    </source>
</evidence>
<dbReference type="EMBL" id="CAEZXY010000111">
    <property type="protein sequence ID" value="CAB4721505.1"/>
    <property type="molecule type" value="Genomic_DNA"/>
</dbReference>
<name>A0A6J5ZYP3_9ZZZZ</name>
<dbReference type="InterPro" id="IPR050272">
    <property type="entry name" value="Isochorismatase-like_hydrls"/>
</dbReference>
<accession>A0A6J5ZYP3</accession>
<dbReference type="PANTHER" id="PTHR43540">
    <property type="entry name" value="PEROXYUREIDOACRYLATE/UREIDOACRYLATE AMIDOHYDROLASE-RELATED"/>
    <property type="match status" value="1"/>
</dbReference>
<dbReference type="EMBL" id="CAFBOK010000083">
    <property type="protein sequence ID" value="CAB4983175.1"/>
    <property type="molecule type" value="Genomic_DNA"/>
</dbReference>
<proteinExistence type="predicted"/>
<evidence type="ECO:0000313" key="6">
    <source>
        <dbReference type="EMBL" id="CAB4944006.1"/>
    </source>
</evidence>
<dbReference type="InterPro" id="IPR036380">
    <property type="entry name" value="Isochorismatase-like_sf"/>
</dbReference>
<organism evidence="3">
    <name type="scientific">freshwater metagenome</name>
    <dbReference type="NCBI Taxonomy" id="449393"/>
    <lineage>
        <taxon>unclassified sequences</taxon>
        <taxon>metagenomes</taxon>
        <taxon>ecological metagenomes</taxon>
    </lineage>
</organism>
<dbReference type="Pfam" id="PF00857">
    <property type="entry name" value="Isochorismatase"/>
    <property type="match status" value="1"/>
</dbReference>
<reference evidence="3" key="1">
    <citation type="submission" date="2020-05" db="EMBL/GenBank/DDBJ databases">
        <authorList>
            <person name="Chiriac C."/>
            <person name="Salcher M."/>
            <person name="Ghai R."/>
            <person name="Kavagutti S V."/>
        </authorList>
    </citation>
    <scope>NUCLEOTIDE SEQUENCE</scope>
</reference>
<protein>
    <submittedName>
        <fullName evidence="3">Unannotated protein</fullName>
    </submittedName>
</protein>
<evidence type="ECO:0000256" key="1">
    <source>
        <dbReference type="ARBA" id="ARBA00022801"/>
    </source>
</evidence>
<evidence type="ECO:0000313" key="7">
    <source>
        <dbReference type="EMBL" id="CAB4983175.1"/>
    </source>
</evidence>
<evidence type="ECO:0000313" key="4">
    <source>
        <dbReference type="EMBL" id="CAB4630644.1"/>
    </source>
</evidence>
<dbReference type="SUPFAM" id="SSF52499">
    <property type="entry name" value="Isochorismatase-like hydrolases"/>
    <property type="match status" value="1"/>
</dbReference>
<dbReference type="EMBL" id="CAEZVC010000101">
    <property type="protein sequence ID" value="CAB4630644.1"/>
    <property type="molecule type" value="Genomic_DNA"/>
</dbReference>
<evidence type="ECO:0000259" key="2">
    <source>
        <dbReference type="Pfam" id="PF00857"/>
    </source>
</evidence>
<dbReference type="PANTHER" id="PTHR43540:SF16">
    <property type="entry name" value="ISOCHORISMATASE-LIKE DOMAIN-CONTAINING PROTEIN"/>
    <property type="match status" value="1"/>
</dbReference>
<feature type="domain" description="Isochorismatase-like" evidence="2">
    <location>
        <begin position="14"/>
        <end position="200"/>
    </location>
</feature>
<gene>
    <name evidence="4" type="ORF">UFOPK1906_01432</name>
    <name evidence="5" type="ORF">UFOPK2624_01739</name>
    <name evidence="3" type="ORF">UFOPK3331_01936</name>
    <name evidence="6" type="ORF">UFOPK3785_00390</name>
    <name evidence="7" type="ORF">UFOPK3927_00839</name>
</gene>
<dbReference type="AlphaFoldDB" id="A0A6J5ZYP3"/>
<dbReference type="GO" id="GO:0016787">
    <property type="term" value="F:hydrolase activity"/>
    <property type="evidence" value="ECO:0007669"/>
    <property type="project" value="UniProtKB-KW"/>
</dbReference>
<evidence type="ECO:0000313" key="5">
    <source>
        <dbReference type="EMBL" id="CAB4721505.1"/>
    </source>
</evidence>
<sequence length="206" mass="21879">MALDLRTLIDPNTTAVVTSECQNGVLGAETSLPELAEAARVQAIPNGARLLHAARVAGVQVVHAVFWRRPDYRGGNTNGRLFVAMQKHGAVAMEPGSHLAMPIDEFSPSPDDLILGRYHGLDPIGGTDLDPVLRNLGIQTVVVIGVSVNVALMGLSIGLVNNGYQVVVPRDAVAGVPADYSEMLLDNTYQMISTVVTTDDVINAWS</sequence>
<dbReference type="EMBL" id="CAESAL010000118">
    <property type="protein sequence ID" value="CAB4346648.1"/>
    <property type="molecule type" value="Genomic_DNA"/>
</dbReference>
<dbReference type="Gene3D" id="3.40.50.850">
    <property type="entry name" value="Isochorismatase-like"/>
    <property type="match status" value="1"/>
</dbReference>
<dbReference type="EMBL" id="CAFBNJ010000013">
    <property type="protein sequence ID" value="CAB4944006.1"/>
    <property type="molecule type" value="Genomic_DNA"/>
</dbReference>